<keyword evidence="2" id="KW-1185">Reference proteome</keyword>
<dbReference type="KEGG" id="pmet:G4Y79_15390"/>
<dbReference type="Proteomes" id="UP000594468">
    <property type="component" value="Chromosome"/>
</dbReference>
<gene>
    <name evidence="1" type="ORF">G4Y79_15390</name>
</gene>
<accession>A0A7S8ID16</accession>
<proteinExistence type="predicted"/>
<evidence type="ECO:0000313" key="1">
    <source>
        <dbReference type="EMBL" id="QPC81087.1"/>
    </source>
</evidence>
<name>A0A7S8ID16_9CHLR</name>
<reference evidence="1 2" key="1">
    <citation type="submission" date="2020-02" db="EMBL/GenBank/DDBJ databases">
        <authorList>
            <person name="Zheng R.K."/>
            <person name="Sun C.M."/>
        </authorList>
    </citation>
    <scope>NUCLEOTIDE SEQUENCE [LARGE SCALE GENOMIC DNA]</scope>
    <source>
        <strain evidence="2">rifampicinis</strain>
    </source>
</reference>
<dbReference type="EMBL" id="CP062983">
    <property type="protein sequence ID" value="QPC81087.1"/>
    <property type="molecule type" value="Genomic_DNA"/>
</dbReference>
<evidence type="ECO:0000313" key="2">
    <source>
        <dbReference type="Proteomes" id="UP000594468"/>
    </source>
</evidence>
<sequence>MSHVAKLLLILALAILGVVSVMGQEEECSSSVYLDILTEALPTFESAADQTSTTSAALLLSQRLQKVASKCGDNSYTSDEMGLNSIIGPVDISTGFYRYEAEFSDYFNLDAVEIDASCIGGSSSLVFDTSGGSDNGILEIREDCTLFFEIDADDDWTFSLEPLLSN</sequence>
<organism evidence="1 2">
    <name type="scientific">Phototrophicus methaneseepsis</name>
    <dbReference type="NCBI Taxonomy" id="2710758"/>
    <lineage>
        <taxon>Bacteria</taxon>
        <taxon>Bacillati</taxon>
        <taxon>Chloroflexota</taxon>
        <taxon>Candidatus Thermofontia</taxon>
        <taxon>Phototrophicales</taxon>
        <taxon>Phototrophicaceae</taxon>
        <taxon>Phototrophicus</taxon>
    </lineage>
</organism>
<protein>
    <submittedName>
        <fullName evidence="1">Uncharacterized protein</fullName>
    </submittedName>
</protein>
<dbReference type="AlphaFoldDB" id="A0A7S8ID16"/>
<dbReference type="RefSeq" id="WP_195169160.1">
    <property type="nucleotide sequence ID" value="NZ_CP062983.1"/>
</dbReference>